<evidence type="ECO:0000256" key="1">
    <source>
        <dbReference type="ARBA" id="ARBA00008558"/>
    </source>
</evidence>
<dbReference type="InterPro" id="IPR010819">
    <property type="entry name" value="AGE/CE"/>
</dbReference>
<evidence type="ECO:0000256" key="2">
    <source>
        <dbReference type="ARBA" id="ARBA00023235"/>
    </source>
</evidence>
<dbReference type="InterPro" id="IPR008928">
    <property type="entry name" value="6-hairpin_glycosidase_sf"/>
</dbReference>
<gene>
    <name evidence="3" type="ORF">DN53_04760</name>
</gene>
<dbReference type="Proteomes" id="UP000290261">
    <property type="component" value="Unassembled WGS sequence"/>
</dbReference>
<dbReference type="CDD" id="cd00249">
    <property type="entry name" value="AGE"/>
    <property type="match status" value="1"/>
</dbReference>
<dbReference type="InterPro" id="IPR012341">
    <property type="entry name" value="6hp_glycosidase-like_sf"/>
</dbReference>
<sequence length="398" mass="46260">MVVGKEDFGKYKEIYKENLLGHVLPFWEKHSIDKEDGGFYTCLGVDGSVYDTDKFVWLQCRQVWMFAKLYNEVEPKGDWLDIASYGADFLQRFGRSESGRWYFSLDKKGSPLVQPYNIFSDCFASMAFGQLGKITGKTEHTAIATQTFYNILDAQDNPKGKYEKTYPGTRELQSLSLPMILSNLVLELSHILDAKIVDDQLNSVKRKILSYFYKPEHGLIMENVGMDGSFSDTFQGRLVNPGHGLETLWFLMDIAERQNDRELIQKCTDAVISTLEYGWDSEYGGLFYFMDLKGNPTEQLEWDHKLWWPHIEAMIACAKGYYLTGDVRCWKWLMTLHEYTWSHFVDEDHGEWFGYLSREGKVTHHLKGGKWKGCFHVPRGVLYLWELMAKLEKNYVAQ</sequence>
<dbReference type="AlphaFoldDB" id="A0A444VS71"/>
<dbReference type="SUPFAM" id="SSF48208">
    <property type="entry name" value="Six-hairpin glycosidases"/>
    <property type="match status" value="1"/>
</dbReference>
<comment type="similarity">
    <text evidence="1">Belongs to the N-acylglucosamine 2-epimerase family.</text>
</comment>
<dbReference type="Gene3D" id="1.50.10.10">
    <property type="match status" value="1"/>
</dbReference>
<keyword evidence="2" id="KW-0413">Isomerase</keyword>
<name>A0A444VS71_9FLAO</name>
<dbReference type="PANTHER" id="PTHR15108">
    <property type="entry name" value="N-ACYLGLUCOSAMINE-2-EPIMERASE"/>
    <property type="match status" value="1"/>
</dbReference>
<dbReference type="InterPro" id="IPR034116">
    <property type="entry name" value="AGE_dom"/>
</dbReference>
<comment type="caution">
    <text evidence="3">The sequence shown here is derived from an EMBL/GenBank/DDBJ whole genome shotgun (WGS) entry which is preliminary data.</text>
</comment>
<evidence type="ECO:0000313" key="4">
    <source>
        <dbReference type="Proteomes" id="UP000290261"/>
    </source>
</evidence>
<proteinExistence type="inferred from homology"/>
<dbReference type="FunFam" id="1.50.10.10:FF:000021">
    <property type="entry name" value="N-acylglucosamine 2-epimerase"/>
    <property type="match status" value="1"/>
</dbReference>
<dbReference type="GO" id="GO:0005975">
    <property type="term" value="P:carbohydrate metabolic process"/>
    <property type="evidence" value="ECO:0007669"/>
    <property type="project" value="InterPro"/>
</dbReference>
<dbReference type="EMBL" id="JJMP01000001">
    <property type="protein sequence ID" value="RYC53519.1"/>
    <property type="molecule type" value="Genomic_DNA"/>
</dbReference>
<protein>
    <submittedName>
        <fullName evidence="3">N-acylglucosamine 2-epimerase</fullName>
    </submittedName>
</protein>
<reference evidence="3 4" key="1">
    <citation type="submission" date="2014-04" db="EMBL/GenBank/DDBJ databases">
        <title>Whole genome of Muricauda olearia.</title>
        <authorList>
            <person name="Zhang X.-H."/>
            <person name="Tang K."/>
        </authorList>
    </citation>
    <scope>NUCLEOTIDE SEQUENCE [LARGE SCALE GENOMIC DNA]</scope>
    <source>
        <strain evidence="3 4">Th120</strain>
    </source>
</reference>
<dbReference type="RefSeq" id="WP_129653177.1">
    <property type="nucleotide sequence ID" value="NZ_ML142907.1"/>
</dbReference>
<evidence type="ECO:0000313" key="3">
    <source>
        <dbReference type="EMBL" id="RYC53519.1"/>
    </source>
</evidence>
<keyword evidence="4" id="KW-1185">Reference proteome</keyword>
<dbReference type="GO" id="GO:0016853">
    <property type="term" value="F:isomerase activity"/>
    <property type="evidence" value="ECO:0007669"/>
    <property type="project" value="UniProtKB-KW"/>
</dbReference>
<accession>A0A444VS71</accession>
<dbReference type="Pfam" id="PF07221">
    <property type="entry name" value="GlcNAc_2-epim"/>
    <property type="match status" value="1"/>
</dbReference>
<organism evidence="3 4">
    <name type="scientific">Flagellimonas olearia</name>
    <dbReference type="NCBI Taxonomy" id="552546"/>
    <lineage>
        <taxon>Bacteria</taxon>
        <taxon>Pseudomonadati</taxon>
        <taxon>Bacteroidota</taxon>
        <taxon>Flavobacteriia</taxon>
        <taxon>Flavobacteriales</taxon>
        <taxon>Flavobacteriaceae</taxon>
        <taxon>Flagellimonas</taxon>
    </lineage>
</organism>